<protein>
    <submittedName>
        <fullName evidence="8">DMT family transporter</fullName>
    </submittedName>
</protein>
<dbReference type="Proteomes" id="UP001370348">
    <property type="component" value="Chromosome"/>
</dbReference>
<feature type="domain" description="EamA" evidence="7">
    <location>
        <begin position="7"/>
        <end position="138"/>
    </location>
</feature>
<evidence type="ECO:0000256" key="2">
    <source>
        <dbReference type="ARBA" id="ARBA00022475"/>
    </source>
</evidence>
<keyword evidence="4 6" id="KW-1133">Transmembrane helix</keyword>
<evidence type="ECO:0000256" key="4">
    <source>
        <dbReference type="ARBA" id="ARBA00022989"/>
    </source>
</evidence>
<feature type="transmembrane region" description="Helical" evidence="6">
    <location>
        <begin position="69"/>
        <end position="90"/>
    </location>
</feature>
<proteinExistence type="predicted"/>
<comment type="subcellular location">
    <subcellularLocation>
        <location evidence="1">Cell membrane</location>
        <topology evidence="1">Multi-pass membrane protein</topology>
    </subcellularLocation>
</comment>
<dbReference type="PANTHER" id="PTHR42920">
    <property type="entry name" value="OS03G0707200 PROTEIN-RELATED"/>
    <property type="match status" value="1"/>
</dbReference>
<feature type="transmembrane region" description="Helical" evidence="6">
    <location>
        <begin position="123"/>
        <end position="142"/>
    </location>
</feature>
<feature type="transmembrane region" description="Helical" evidence="6">
    <location>
        <begin position="266"/>
        <end position="284"/>
    </location>
</feature>
<feature type="transmembrane region" description="Helical" evidence="6">
    <location>
        <begin position="39"/>
        <end position="57"/>
    </location>
</feature>
<evidence type="ECO:0000313" key="9">
    <source>
        <dbReference type="Proteomes" id="UP001370348"/>
    </source>
</evidence>
<keyword evidence="3 6" id="KW-0812">Transmembrane</keyword>
<keyword evidence="9" id="KW-1185">Reference proteome</keyword>
<sequence length="307" mass="31486">MDRAMARGVAAACGAQCILGASAAVSALLVKYPVFGAQAIRYTVAALILVGIARARGLRFVPLDRRDTLRLLLLAMTGLVGFNVCIQLSLRYTAPTTLGTLIACTPVVLALVTPLLERERPSLQLLGAGALVSSGAAITQGFGGGHPLGFLFASGALAGEVLFSLLAVPLLPKLGPFRLSAYLCVVAIPMFLALGLIVDGSNVVRVPTRIELASLIYLTVVLSALAFLLWYSGLSRLGAERAGLFTGIVPIVAAATSALLGTGRPGVVELVGAVLVGAGVVAGLRAKPRASREAPAHVCCEGLPQAE</sequence>
<name>A0ABZ2LR50_9BACT</name>
<keyword evidence="5 6" id="KW-0472">Membrane</keyword>
<reference evidence="8 9" key="1">
    <citation type="submission" date="2021-12" db="EMBL/GenBank/DDBJ databases">
        <title>Discovery of the Pendulisporaceae a myxobacterial family with distinct sporulation behavior and unique specialized metabolism.</title>
        <authorList>
            <person name="Garcia R."/>
            <person name="Popoff A."/>
            <person name="Bader C.D."/>
            <person name="Loehr J."/>
            <person name="Walesch S."/>
            <person name="Walt C."/>
            <person name="Boldt J."/>
            <person name="Bunk B."/>
            <person name="Haeckl F.J.F.P.J."/>
            <person name="Gunesch A.P."/>
            <person name="Birkelbach J."/>
            <person name="Nuebel U."/>
            <person name="Pietschmann T."/>
            <person name="Bach T."/>
            <person name="Mueller R."/>
        </authorList>
    </citation>
    <scope>NUCLEOTIDE SEQUENCE [LARGE SCALE GENOMIC DNA]</scope>
    <source>
        <strain evidence="8 9">MSr11954</strain>
    </source>
</reference>
<dbReference type="EMBL" id="CP089984">
    <property type="protein sequence ID" value="WXB13403.1"/>
    <property type="molecule type" value="Genomic_DNA"/>
</dbReference>
<dbReference type="Pfam" id="PF00892">
    <property type="entry name" value="EamA"/>
    <property type="match status" value="2"/>
</dbReference>
<dbReference type="InterPro" id="IPR051258">
    <property type="entry name" value="Diverse_Substrate_Transporter"/>
</dbReference>
<organism evidence="8 9">
    <name type="scientific">Pendulispora albinea</name>
    <dbReference type="NCBI Taxonomy" id="2741071"/>
    <lineage>
        <taxon>Bacteria</taxon>
        <taxon>Pseudomonadati</taxon>
        <taxon>Myxococcota</taxon>
        <taxon>Myxococcia</taxon>
        <taxon>Myxococcales</taxon>
        <taxon>Sorangiineae</taxon>
        <taxon>Pendulisporaceae</taxon>
        <taxon>Pendulispora</taxon>
    </lineage>
</organism>
<evidence type="ECO:0000259" key="7">
    <source>
        <dbReference type="Pfam" id="PF00892"/>
    </source>
</evidence>
<dbReference type="InterPro" id="IPR037185">
    <property type="entry name" value="EmrE-like"/>
</dbReference>
<evidence type="ECO:0000256" key="1">
    <source>
        <dbReference type="ARBA" id="ARBA00004651"/>
    </source>
</evidence>
<keyword evidence="2" id="KW-1003">Cell membrane</keyword>
<gene>
    <name evidence="8" type="ORF">LZC94_36865</name>
</gene>
<evidence type="ECO:0000256" key="5">
    <source>
        <dbReference type="ARBA" id="ARBA00023136"/>
    </source>
</evidence>
<dbReference type="SUPFAM" id="SSF103481">
    <property type="entry name" value="Multidrug resistance efflux transporter EmrE"/>
    <property type="match status" value="2"/>
</dbReference>
<evidence type="ECO:0000313" key="8">
    <source>
        <dbReference type="EMBL" id="WXB13403.1"/>
    </source>
</evidence>
<feature type="domain" description="EamA" evidence="7">
    <location>
        <begin position="161"/>
        <end position="281"/>
    </location>
</feature>
<feature type="transmembrane region" description="Helical" evidence="6">
    <location>
        <begin position="148"/>
        <end position="172"/>
    </location>
</feature>
<evidence type="ECO:0000256" key="3">
    <source>
        <dbReference type="ARBA" id="ARBA00022692"/>
    </source>
</evidence>
<accession>A0ABZ2LR50</accession>
<dbReference type="PANTHER" id="PTHR42920:SF11">
    <property type="entry name" value="INNER MEMBRANE PROTEIN YTFF"/>
    <property type="match status" value="1"/>
</dbReference>
<dbReference type="InterPro" id="IPR000620">
    <property type="entry name" value="EamA_dom"/>
</dbReference>
<dbReference type="RefSeq" id="WP_394823014.1">
    <property type="nucleotide sequence ID" value="NZ_CP089984.1"/>
</dbReference>
<feature type="transmembrane region" description="Helical" evidence="6">
    <location>
        <begin position="179"/>
        <end position="198"/>
    </location>
</feature>
<feature type="transmembrane region" description="Helical" evidence="6">
    <location>
        <begin position="210"/>
        <end position="230"/>
    </location>
</feature>
<feature type="transmembrane region" description="Helical" evidence="6">
    <location>
        <begin position="242"/>
        <end position="260"/>
    </location>
</feature>
<evidence type="ECO:0000256" key="6">
    <source>
        <dbReference type="SAM" id="Phobius"/>
    </source>
</evidence>
<feature type="transmembrane region" description="Helical" evidence="6">
    <location>
        <begin position="96"/>
        <end position="116"/>
    </location>
</feature>